<feature type="compositionally biased region" description="Low complexity" evidence="1">
    <location>
        <begin position="974"/>
        <end position="1003"/>
    </location>
</feature>
<feature type="region of interest" description="Disordered" evidence="1">
    <location>
        <begin position="754"/>
        <end position="836"/>
    </location>
</feature>
<evidence type="ECO:0000313" key="2">
    <source>
        <dbReference type="Proteomes" id="UP000095280"/>
    </source>
</evidence>
<feature type="region of interest" description="Disordered" evidence="1">
    <location>
        <begin position="286"/>
        <end position="316"/>
    </location>
</feature>
<feature type="region of interest" description="Disordered" evidence="1">
    <location>
        <begin position="860"/>
        <end position="913"/>
    </location>
</feature>
<feature type="compositionally biased region" description="Polar residues" evidence="1">
    <location>
        <begin position="890"/>
        <end position="913"/>
    </location>
</feature>
<protein>
    <submittedName>
        <fullName evidence="3">Protein kinase domain-containing protein</fullName>
    </submittedName>
</protein>
<feature type="region of interest" description="Disordered" evidence="1">
    <location>
        <begin position="425"/>
        <end position="474"/>
    </location>
</feature>
<feature type="compositionally biased region" description="Polar residues" evidence="1">
    <location>
        <begin position="825"/>
        <end position="836"/>
    </location>
</feature>
<feature type="compositionally biased region" description="Pro residues" evidence="1">
    <location>
        <begin position="164"/>
        <end position="176"/>
    </location>
</feature>
<feature type="compositionally biased region" description="Polar residues" evidence="1">
    <location>
        <begin position="425"/>
        <end position="436"/>
    </location>
</feature>
<feature type="region of interest" description="Disordered" evidence="1">
    <location>
        <begin position="605"/>
        <end position="634"/>
    </location>
</feature>
<feature type="compositionally biased region" description="Polar residues" evidence="1">
    <location>
        <begin position="553"/>
        <end position="563"/>
    </location>
</feature>
<accession>A0A1I8GLB7</accession>
<proteinExistence type="predicted"/>
<name>A0A1I8GLB7_9PLAT</name>
<feature type="region of interest" description="Disordered" evidence="1">
    <location>
        <begin position="974"/>
        <end position="1005"/>
    </location>
</feature>
<feature type="compositionally biased region" description="Low complexity" evidence="1">
    <location>
        <begin position="291"/>
        <end position="305"/>
    </location>
</feature>
<evidence type="ECO:0000256" key="1">
    <source>
        <dbReference type="SAM" id="MobiDB-lite"/>
    </source>
</evidence>
<evidence type="ECO:0000313" key="3">
    <source>
        <dbReference type="WBParaSite" id="maker-uti_cns_0002252-snap-gene-0.2-mRNA-1"/>
    </source>
</evidence>
<dbReference type="WBParaSite" id="maker-uti_cns_0002252-snap-gene-0.2-mRNA-1">
    <property type="protein sequence ID" value="maker-uti_cns_0002252-snap-gene-0.2-mRNA-1"/>
    <property type="gene ID" value="maker-uti_cns_0002252-snap-gene-0.2"/>
</dbReference>
<dbReference type="AlphaFoldDB" id="A0A1I8GLB7"/>
<dbReference type="Proteomes" id="UP000095280">
    <property type="component" value="Unplaced"/>
</dbReference>
<reference evidence="3" key="1">
    <citation type="submission" date="2016-11" db="UniProtKB">
        <authorList>
            <consortium name="WormBaseParasite"/>
        </authorList>
    </citation>
    <scope>IDENTIFICATION</scope>
</reference>
<feature type="region of interest" description="Disordered" evidence="1">
    <location>
        <begin position="546"/>
        <end position="570"/>
    </location>
</feature>
<organism evidence="2 3">
    <name type="scientific">Macrostomum lignano</name>
    <dbReference type="NCBI Taxonomy" id="282301"/>
    <lineage>
        <taxon>Eukaryota</taxon>
        <taxon>Metazoa</taxon>
        <taxon>Spiralia</taxon>
        <taxon>Lophotrochozoa</taxon>
        <taxon>Platyhelminthes</taxon>
        <taxon>Rhabditophora</taxon>
        <taxon>Macrostomorpha</taxon>
        <taxon>Macrostomida</taxon>
        <taxon>Macrostomidae</taxon>
        <taxon>Macrostomum</taxon>
    </lineage>
</organism>
<sequence length="1042" mass="113410">VVSPAANLVANVSARAGQLVSQRPHLVAQAPPLFIGGLKLELEAAQLLRLLFGRGQLCGQPVKSLFRRLTRSKFAAIPSRSRLVSSRPLAACRASSRRAFSSAIIRSFSRWLRSSPTSADGGSLAVEEVAAAAEAAAAVAGRRWSSRSKLASTRLRFASDDEIPPPPLPPPPPPPLTSSALKASSLTATWSRTTLGGLVSVPEALHHLMLIRDALLVAHPIGKNVAIFQLVADRGRQVAPASFEQFDLSNAEVGQHAADATQTELQLVIGMPGLCVSSAQRCSSSRDRADSSAASAGDDAATAARNSRRTSSRSLPTADAASNWACKVRFSASRALSTRAMPPASPVAVADVRASTTALDALSCSNREDACDSSWPIRWRSRGHSGHSSAAAEVPVVGPALSVTSLLAAPVASIVELFLNGAEKSGTTGDSSNAGPSTPPGSRDTDCRGSPVDWCSSEMADTRPRASSSASRRCRSTRETRRFSAVDSSWRCRCERTLERPRCLGAPPPAVVLGVEPRLLPFGSSMFSPRWFTCCWTLARRLAAPDDAPPRLSSQSHSFTPAASSLSRSESRVRSTEGDFIAADVLSDRSCCCCWPAVKGVSLGAAPTPRRQQKSSREWRLRSSSAQNPERMHVDHGYGPEWATDNSSDIISVASLDYAAGDVSRQELVHHEIPEQRACFNARNIIAAFQVIGRFAADQRLKIATKTKQRFNEALQNKTNMQQQQQQQRSHYQQRIRTGPIAYEEKTRVIDFPPEHDQDAYLLGTPRSGNVRLRNGQRQQTRHSDSQSARQFDVTDYQTEDDGRQRSRVKTRPVVGHHYPAVRTRPQSQAPSVSNYTVAGNGSGYFENPLYESHRPISERFQPQQKQPPPPPSATVQSPVGKRVAAGKQRMQQEQKPQGSTTETEWSRQRANSESSFGGRLFFGWRRPTYEAAATQGPADGDVVTAGELEQQQPPQYRGKNLHNFSFTDAKIYSPQSHSQQQQRQILQPSKQPTKQQSQQQQPRAKIWWAMETMGAVNSAHSNQMLLAKGAPKAVKVQGDYC</sequence>
<keyword evidence="2" id="KW-1185">Reference proteome</keyword>
<feature type="region of interest" description="Disordered" evidence="1">
    <location>
        <begin position="158"/>
        <end position="179"/>
    </location>
</feature>